<evidence type="ECO:0000259" key="1">
    <source>
        <dbReference type="Pfam" id="PF01370"/>
    </source>
</evidence>
<feature type="domain" description="Exostosin GT47" evidence="2">
    <location>
        <begin position="813"/>
        <end position="962"/>
    </location>
</feature>
<dbReference type="RefSeq" id="XP_014181512.1">
    <property type="nucleotide sequence ID" value="XM_014326037.1"/>
</dbReference>
<dbReference type="SUPFAM" id="SSF51735">
    <property type="entry name" value="NAD(P)-binding Rossmann-fold domains"/>
    <property type="match status" value="1"/>
</dbReference>
<dbReference type="EMBL" id="ALBS01000113">
    <property type="protein sequence ID" value="EJT50333.1"/>
    <property type="molecule type" value="Genomic_DNA"/>
</dbReference>
<gene>
    <name evidence="3" type="ORF">A1Q1_00388</name>
</gene>
<dbReference type="OrthoDB" id="331544at2759"/>
<comment type="caution">
    <text evidence="3">The sequence shown here is derived from an EMBL/GenBank/DDBJ whole genome shotgun (WGS) entry which is preliminary data.</text>
</comment>
<dbReference type="VEuPathDB" id="FungiDB:A1Q1_00388"/>
<proteinExistence type="predicted"/>
<sequence length="1041" mass="116965">MFLRIRRTHWPWVVAVLFALSIFTFYYAQTVVAWTATDNVHKPAPYDAHPLFADVDPNPYHAAGPKETGRILVVGGMGMLGKQLIRRLLDAGKAVTLYDEVVYPDEIDSIRKAHPKGNLIISQGRADHLAKDLPKALTRDVVGIVNVAGVSRIAECAADVERCRRLNVDHVQELVSLSAARVRWFIEASTTEVVVPKGDGLINELAQTKLDAEKWLADFASNNASANVHAAALRFATIYGSVNDHPDRLALSIVRNALSHRTIQMVAGHQTVDLLHVTDAVSAIVLAMNHLATKRGPSSMDVFTVAPNQPQTVRALIEKIMRLTRSKSPVMTIPRDGMYPEVAPAEVGTRVPGWEPKVTADDGLLKLATKLTEESVTFLHKKREASCHVKHSYSIADVFALEGCSGSLAMENNGYVAFAHIKEGQEKDGVWPEPESVWRETDMPTDWTFHVSRSGRDFELSLTGSTRKREPAMNVTFEGHAFRIKAVDADTGYLTLSLSTGAPYAPQKFDNDWENAPEDTGLSSTVFRLTPWCCPTAPPWPFYEDDPLSSFIMDERDQYRIKWGKTRRDEFCSRLEKAHTLAEERLNVLRTTQVPLTGGEIPSSLAGDWKARSYDRTCTNLCDHPTICVDTGDCMCVEAACPTRSRTLPGKLEWRDVLRPNARRYFNLRPGLPAINVTRVPEDIENQREKEDPDHFDRLQTEWHGCYSADSVAERAAKLISQPFKNDMMVFLPHWEYTLRFPPVVEWAKQAAAKHLPESFYYGLLQVPFTFDWGKCNTILHHLTNVREKSRPAEELRLASSWQPMGDLNSPCYSPDQDVLIPPRTCKQDELRAAFSDVSKVKKVAERQTLATFKGSPNGQGTSLRLKTTCPRLLPPGSLEPVWAHIPEGKTYLDLLGDTRFCPIPFGTAGWTYRLSDVVYAGCIPVLVGDQSHMTYWSMFDWSLFSVQVFEHELDHLERILSGITEEDAQRKQDALMLVREAFLYPSEGHVEEAVKAYGVAKDGKDGKDGWKNGAVFYALHAAHLVQKTRYYAQWPWNRDE</sequence>
<dbReference type="GeneID" id="25983902"/>
<dbReference type="CDD" id="cd08946">
    <property type="entry name" value="SDR_e"/>
    <property type="match status" value="1"/>
</dbReference>
<dbReference type="Pfam" id="PF03016">
    <property type="entry name" value="Exostosin_GT47"/>
    <property type="match status" value="1"/>
</dbReference>
<dbReference type="Proteomes" id="UP000002748">
    <property type="component" value="Unassembled WGS sequence"/>
</dbReference>
<name>J5R280_TRIAS</name>
<evidence type="ECO:0000313" key="3">
    <source>
        <dbReference type="EMBL" id="EJT50333.1"/>
    </source>
</evidence>
<dbReference type="Gene3D" id="3.40.50.720">
    <property type="entry name" value="NAD(P)-binding Rossmann-like Domain"/>
    <property type="match status" value="1"/>
</dbReference>
<accession>J5R280</accession>
<feature type="domain" description="NAD-dependent epimerase/dehydratase" evidence="1">
    <location>
        <begin position="71"/>
        <end position="296"/>
    </location>
</feature>
<organism evidence="3 4">
    <name type="scientific">Trichosporon asahii var. asahii (strain ATCC 90039 / CBS 2479 / JCM 2466 / KCTC 7840 / NBRC 103889/ NCYC 2677 / UAMH 7654)</name>
    <name type="common">Yeast</name>
    <dbReference type="NCBI Taxonomy" id="1186058"/>
    <lineage>
        <taxon>Eukaryota</taxon>
        <taxon>Fungi</taxon>
        <taxon>Dikarya</taxon>
        <taxon>Basidiomycota</taxon>
        <taxon>Agaricomycotina</taxon>
        <taxon>Tremellomycetes</taxon>
        <taxon>Trichosporonales</taxon>
        <taxon>Trichosporonaceae</taxon>
        <taxon>Trichosporon</taxon>
    </lineage>
</organism>
<dbReference type="KEGG" id="tasa:A1Q1_00388"/>
<dbReference type="InterPro" id="IPR036291">
    <property type="entry name" value="NAD(P)-bd_dom_sf"/>
</dbReference>
<dbReference type="HOGENOM" id="CLU_292595_0_0_1"/>
<dbReference type="InterPro" id="IPR050177">
    <property type="entry name" value="Lipid_A_modif_metabolic_enz"/>
</dbReference>
<dbReference type="InterPro" id="IPR001509">
    <property type="entry name" value="Epimerase_deHydtase"/>
</dbReference>
<protein>
    <recommendedName>
        <fullName evidence="5">Glycosyltransferase family 47 protein</fullName>
    </recommendedName>
</protein>
<evidence type="ECO:0000313" key="4">
    <source>
        <dbReference type="Proteomes" id="UP000002748"/>
    </source>
</evidence>
<reference evidence="3 4" key="1">
    <citation type="journal article" date="2012" name="Eukaryot. Cell">
        <title>Draft genome sequence of CBS 2479, the standard type strain of Trichosporon asahii.</title>
        <authorList>
            <person name="Yang R.Y."/>
            <person name="Li H.T."/>
            <person name="Zhu H."/>
            <person name="Zhou G.P."/>
            <person name="Wang M."/>
            <person name="Wang L."/>
        </authorList>
    </citation>
    <scope>NUCLEOTIDE SEQUENCE [LARGE SCALE GENOMIC DNA]</scope>
    <source>
        <strain evidence="4">ATCC 90039 / CBS 2479 / JCM 2466 / KCTC 7840 / NCYC 2677 / UAMH 7654</strain>
    </source>
</reference>
<dbReference type="PANTHER" id="PTHR43245">
    <property type="entry name" value="BIFUNCTIONAL POLYMYXIN RESISTANCE PROTEIN ARNA"/>
    <property type="match status" value="1"/>
</dbReference>
<evidence type="ECO:0000259" key="2">
    <source>
        <dbReference type="Pfam" id="PF03016"/>
    </source>
</evidence>
<dbReference type="Pfam" id="PF01370">
    <property type="entry name" value="Epimerase"/>
    <property type="match status" value="1"/>
</dbReference>
<evidence type="ECO:0008006" key="5">
    <source>
        <dbReference type="Google" id="ProtNLM"/>
    </source>
</evidence>
<dbReference type="InterPro" id="IPR040911">
    <property type="entry name" value="Exostosin_GT47"/>
</dbReference>
<dbReference type="AlphaFoldDB" id="J5R280"/>